<comment type="caution">
    <text evidence="2">The sequence shown here is derived from an EMBL/GenBank/DDBJ whole genome shotgun (WGS) entry which is preliminary data.</text>
</comment>
<accession>A0A645E0Q6</accession>
<feature type="region of interest" description="Disordered" evidence="1">
    <location>
        <begin position="1"/>
        <end position="20"/>
    </location>
</feature>
<name>A0A645E0Q6_9ZZZZ</name>
<reference evidence="2" key="1">
    <citation type="submission" date="2019-08" db="EMBL/GenBank/DDBJ databases">
        <authorList>
            <person name="Kucharzyk K."/>
            <person name="Murdoch R.W."/>
            <person name="Higgins S."/>
            <person name="Loffler F."/>
        </authorList>
    </citation>
    <scope>NUCLEOTIDE SEQUENCE</scope>
</reference>
<evidence type="ECO:0000256" key="1">
    <source>
        <dbReference type="SAM" id="MobiDB-lite"/>
    </source>
</evidence>
<feature type="compositionally biased region" description="Basic and acidic residues" evidence="1">
    <location>
        <begin position="8"/>
        <end position="20"/>
    </location>
</feature>
<dbReference type="AlphaFoldDB" id="A0A645E0Q6"/>
<feature type="region of interest" description="Disordered" evidence="1">
    <location>
        <begin position="28"/>
        <end position="51"/>
    </location>
</feature>
<gene>
    <name evidence="2" type="ORF">SDC9_142097</name>
</gene>
<feature type="compositionally biased region" description="Basic and acidic residues" evidence="1">
    <location>
        <begin position="28"/>
        <end position="40"/>
    </location>
</feature>
<dbReference type="EMBL" id="VSSQ01041497">
    <property type="protein sequence ID" value="MPM94948.1"/>
    <property type="molecule type" value="Genomic_DNA"/>
</dbReference>
<protein>
    <submittedName>
        <fullName evidence="2">Uncharacterized protein</fullName>
    </submittedName>
</protein>
<proteinExistence type="predicted"/>
<feature type="compositionally biased region" description="Basic residues" evidence="1">
    <location>
        <begin position="41"/>
        <end position="51"/>
    </location>
</feature>
<organism evidence="2">
    <name type="scientific">bioreactor metagenome</name>
    <dbReference type="NCBI Taxonomy" id="1076179"/>
    <lineage>
        <taxon>unclassified sequences</taxon>
        <taxon>metagenomes</taxon>
        <taxon>ecological metagenomes</taxon>
    </lineage>
</organism>
<sequence>MFPRGLVHRGERRRDTVLPRPLPEKMQYRSHCHGEEETAQRPKKSAPPRRLAHALASIQKLPVKTVYAEDWELCTQSGYFGIRTTGASVPEFPLGR</sequence>
<evidence type="ECO:0000313" key="2">
    <source>
        <dbReference type="EMBL" id="MPM94948.1"/>
    </source>
</evidence>